<protein>
    <submittedName>
        <fullName evidence="3">Uncharacterized protein</fullName>
    </submittedName>
</protein>
<feature type="compositionally biased region" description="Basic residues" evidence="2">
    <location>
        <begin position="20"/>
        <end position="29"/>
    </location>
</feature>
<feature type="compositionally biased region" description="Polar residues" evidence="2">
    <location>
        <begin position="1"/>
        <end position="19"/>
    </location>
</feature>
<sequence length="94" mass="10756">MSQASTSKQLDSPQIINTPTKKKLKSPNYKLKNKQINKGSSSAALQIAEIEIACRKELHEAQMANEKQKLKNLLLKEEVLRSKLLYYKNKNELN</sequence>
<gene>
    <name evidence="3" type="ORF">EEDITHA_LOCUS6564</name>
</gene>
<proteinExistence type="predicted"/>
<name>A0AAU9TV79_EUPED</name>
<keyword evidence="4" id="KW-1185">Reference proteome</keyword>
<dbReference type="EMBL" id="CAKOGL010000009">
    <property type="protein sequence ID" value="CAH2090629.1"/>
    <property type="molecule type" value="Genomic_DNA"/>
</dbReference>
<evidence type="ECO:0000256" key="2">
    <source>
        <dbReference type="SAM" id="MobiDB-lite"/>
    </source>
</evidence>
<evidence type="ECO:0000313" key="3">
    <source>
        <dbReference type="EMBL" id="CAH2090629.1"/>
    </source>
</evidence>
<feature type="region of interest" description="Disordered" evidence="2">
    <location>
        <begin position="1"/>
        <end position="29"/>
    </location>
</feature>
<evidence type="ECO:0000256" key="1">
    <source>
        <dbReference type="SAM" id="Coils"/>
    </source>
</evidence>
<feature type="coiled-coil region" evidence="1">
    <location>
        <begin position="56"/>
        <end position="83"/>
    </location>
</feature>
<accession>A0AAU9TV79</accession>
<dbReference type="AlphaFoldDB" id="A0AAU9TV79"/>
<comment type="caution">
    <text evidence="3">The sequence shown here is derived from an EMBL/GenBank/DDBJ whole genome shotgun (WGS) entry which is preliminary data.</text>
</comment>
<dbReference type="Proteomes" id="UP001153954">
    <property type="component" value="Unassembled WGS sequence"/>
</dbReference>
<reference evidence="3" key="1">
    <citation type="submission" date="2022-03" db="EMBL/GenBank/DDBJ databases">
        <authorList>
            <person name="Tunstrom K."/>
        </authorList>
    </citation>
    <scope>NUCLEOTIDE SEQUENCE</scope>
</reference>
<keyword evidence="1" id="KW-0175">Coiled coil</keyword>
<organism evidence="3 4">
    <name type="scientific">Euphydryas editha</name>
    <name type="common">Edith's checkerspot</name>
    <dbReference type="NCBI Taxonomy" id="104508"/>
    <lineage>
        <taxon>Eukaryota</taxon>
        <taxon>Metazoa</taxon>
        <taxon>Ecdysozoa</taxon>
        <taxon>Arthropoda</taxon>
        <taxon>Hexapoda</taxon>
        <taxon>Insecta</taxon>
        <taxon>Pterygota</taxon>
        <taxon>Neoptera</taxon>
        <taxon>Endopterygota</taxon>
        <taxon>Lepidoptera</taxon>
        <taxon>Glossata</taxon>
        <taxon>Ditrysia</taxon>
        <taxon>Papilionoidea</taxon>
        <taxon>Nymphalidae</taxon>
        <taxon>Nymphalinae</taxon>
        <taxon>Euphydryas</taxon>
    </lineage>
</organism>
<evidence type="ECO:0000313" key="4">
    <source>
        <dbReference type="Proteomes" id="UP001153954"/>
    </source>
</evidence>